<dbReference type="Pfam" id="PF13346">
    <property type="entry name" value="ABC2_membrane_5"/>
    <property type="match status" value="1"/>
</dbReference>
<keyword evidence="1" id="KW-0472">Membrane</keyword>
<gene>
    <name evidence="2" type="ORF">ACFSUN_07460</name>
</gene>
<dbReference type="EMBL" id="JBHUMX010000015">
    <property type="protein sequence ID" value="MFD2628624.1"/>
    <property type="molecule type" value="Genomic_DNA"/>
</dbReference>
<dbReference type="RefSeq" id="WP_379561359.1">
    <property type="nucleotide sequence ID" value="NZ_JBHUMX010000015.1"/>
</dbReference>
<feature type="transmembrane region" description="Helical" evidence="1">
    <location>
        <begin position="138"/>
        <end position="157"/>
    </location>
</feature>
<feature type="transmembrane region" description="Helical" evidence="1">
    <location>
        <begin position="114"/>
        <end position="133"/>
    </location>
</feature>
<reference evidence="3" key="1">
    <citation type="journal article" date="2019" name="Int. J. Syst. Evol. Microbiol.">
        <title>The Global Catalogue of Microorganisms (GCM) 10K type strain sequencing project: providing services to taxonomists for standard genome sequencing and annotation.</title>
        <authorList>
            <consortium name="The Broad Institute Genomics Platform"/>
            <consortium name="The Broad Institute Genome Sequencing Center for Infectious Disease"/>
            <person name="Wu L."/>
            <person name="Ma J."/>
        </authorList>
    </citation>
    <scope>NUCLEOTIDE SEQUENCE [LARGE SCALE GENOMIC DNA]</scope>
    <source>
        <strain evidence="3">TISTR 1858</strain>
    </source>
</reference>
<proteinExistence type="predicted"/>
<evidence type="ECO:0000313" key="3">
    <source>
        <dbReference type="Proteomes" id="UP001597451"/>
    </source>
</evidence>
<comment type="caution">
    <text evidence="2">The sequence shown here is derived from an EMBL/GenBank/DDBJ whole genome shotgun (WGS) entry which is preliminary data.</text>
</comment>
<evidence type="ECO:0000256" key="1">
    <source>
        <dbReference type="SAM" id="Phobius"/>
    </source>
</evidence>
<organism evidence="2 3">
    <name type="scientific">Oceanobacillus kapialis</name>
    <dbReference type="NCBI Taxonomy" id="481353"/>
    <lineage>
        <taxon>Bacteria</taxon>
        <taxon>Bacillati</taxon>
        <taxon>Bacillota</taxon>
        <taxon>Bacilli</taxon>
        <taxon>Bacillales</taxon>
        <taxon>Bacillaceae</taxon>
        <taxon>Oceanobacillus</taxon>
    </lineage>
</organism>
<dbReference type="Proteomes" id="UP001597451">
    <property type="component" value="Unassembled WGS sequence"/>
</dbReference>
<keyword evidence="1" id="KW-1133">Transmembrane helix</keyword>
<accession>A0ABW5PZ65</accession>
<sequence>MLSLLRYNFLLPTFGTWLSFFLAIPIFYSLMIPPIFIYIVFVTTIILSYFYTDLRARSTMYIASLPVKLAAIVRGRYVSVSLISLCLLFYQWGWGVVISNLFGIGVYVYTWKDILVLSMLAVLIVTLVTPIYYAVKSFLMATGIVLIGYFLAVFYSLKPLTDVLGMDNYVIFNELDAGFVLVVEKYVPFQPFVTLGIAVLVLLFLSIKLSERLFIKKQRIT</sequence>
<name>A0ABW5PZ65_9BACI</name>
<dbReference type="InterPro" id="IPR025699">
    <property type="entry name" value="ABC2_memb-like"/>
</dbReference>
<keyword evidence="3" id="KW-1185">Reference proteome</keyword>
<feature type="transmembrane region" description="Helical" evidence="1">
    <location>
        <begin position="35"/>
        <end position="54"/>
    </location>
</feature>
<keyword evidence="1" id="KW-0812">Transmembrane</keyword>
<feature type="transmembrane region" description="Helical" evidence="1">
    <location>
        <begin position="75"/>
        <end position="94"/>
    </location>
</feature>
<protein>
    <submittedName>
        <fullName evidence="2">ABC-2 transporter permease</fullName>
    </submittedName>
</protein>
<feature type="transmembrane region" description="Helical" evidence="1">
    <location>
        <begin position="7"/>
        <end position="29"/>
    </location>
</feature>
<feature type="transmembrane region" description="Helical" evidence="1">
    <location>
        <begin position="189"/>
        <end position="209"/>
    </location>
</feature>
<evidence type="ECO:0000313" key="2">
    <source>
        <dbReference type="EMBL" id="MFD2628624.1"/>
    </source>
</evidence>